<feature type="compositionally biased region" description="Low complexity" evidence="3">
    <location>
        <begin position="240"/>
        <end position="257"/>
    </location>
</feature>
<dbReference type="InterPro" id="IPR035521">
    <property type="entry name" value="Fus1_SH3"/>
</dbReference>
<feature type="compositionally biased region" description="Polar residues" evidence="3">
    <location>
        <begin position="321"/>
        <end position="339"/>
    </location>
</feature>
<evidence type="ECO:0000256" key="3">
    <source>
        <dbReference type="SAM" id="MobiDB-lite"/>
    </source>
</evidence>
<name>A0ABR0HUU9_9PEZI</name>
<feature type="compositionally biased region" description="Polar residues" evidence="3">
    <location>
        <begin position="577"/>
        <end position="589"/>
    </location>
</feature>
<accession>A0ABR0HUU9</accession>
<feature type="compositionally biased region" description="Polar residues" evidence="3">
    <location>
        <begin position="296"/>
        <end position="312"/>
    </location>
</feature>
<feature type="region of interest" description="Disordered" evidence="3">
    <location>
        <begin position="36"/>
        <end position="78"/>
    </location>
</feature>
<dbReference type="SMART" id="SM00326">
    <property type="entry name" value="SH3"/>
    <property type="match status" value="1"/>
</dbReference>
<dbReference type="RefSeq" id="XP_062797822.1">
    <property type="nucleotide sequence ID" value="XM_062949165.1"/>
</dbReference>
<feature type="domain" description="SH3" evidence="5">
    <location>
        <begin position="467"/>
        <end position="528"/>
    </location>
</feature>
<feature type="compositionally biased region" description="Polar residues" evidence="3">
    <location>
        <begin position="67"/>
        <end position="76"/>
    </location>
</feature>
<dbReference type="GeneID" id="87970030"/>
<evidence type="ECO:0000256" key="2">
    <source>
        <dbReference type="PROSITE-ProRule" id="PRU00192"/>
    </source>
</evidence>
<feature type="compositionally biased region" description="Gly residues" evidence="3">
    <location>
        <begin position="592"/>
        <end position="610"/>
    </location>
</feature>
<dbReference type="InterPro" id="IPR036028">
    <property type="entry name" value="SH3-like_dom_sf"/>
</dbReference>
<evidence type="ECO:0000259" key="5">
    <source>
        <dbReference type="PROSITE" id="PS50002"/>
    </source>
</evidence>
<sequence>MRWGRGRRNKQRELVELDDPEVVWMKRNIIEWFYRDTSRSEENREKGWENRKTAQCSDDPKKGGQGEAQQTATPTMTARERMRNDVVEVEAVIAAAPATRTAEEKPLKTPHIELRGLEGRQEAILPDQIDPVTNAPNDRIIIDNSPVTSTLVAPSVTPEVSTSRGTPSSRPTQDTNTNTGNADEGVSVAVKAGIAMGVLAGVLVLFVVVWLIMSMRKKKQARRRQQIEDDEKIHGPFSDSAAISRSPPAAAAPSAAPRLSLRPVSQLWQNLAPSGHPERRASRGIQLTVNPAGPSHSPTNSLSPLNRPNQGGSAWERHRMQSTTPTGDNRPGTQGSVYSLNPFHDSHSTRNYNNEPVSPVSTLAPEFPAVPSKNRSPTPEPVSPIDQDTDLPDFGAGSKPLTRKTSINHHNKGLPKPLDLTKPPSPLYAPGPASPAGTEYSMHSMSPSTMVPSSTSAAEIAAAGGPQNSTVHRVQLDFKPTLEDELGLKAGQLVRLLHEYDDGWALCIRLDRSQQGVVPRTCLSTRPVKPRPAQNGPRVVPQGGYNRGGNGNNTGGFPSPPGQQQNGGWQSAERSESPGSFYSTNQGFSPSPGGGGSGGIGTMRGQGGGEYEMQMGGLSPAPGQAY</sequence>
<dbReference type="CDD" id="cd11854">
    <property type="entry name" value="SH3_Fus1p"/>
    <property type="match status" value="1"/>
</dbReference>
<feature type="compositionally biased region" description="Gly residues" evidence="3">
    <location>
        <begin position="545"/>
        <end position="554"/>
    </location>
</feature>
<feature type="compositionally biased region" description="Low complexity" evidence="3">
    <location>
        <begin position="161"/>
        <end position="172"/>
    </location>
</feature>
<comment type="caution">
    <text evidence="6">The sequence shown here is derived from an EMBL/GenBank/DDBJ whole genome shotgun (WGS) entry which is preliminary data.</text>
</comment>
<feature type="region of interest" description="Disordered" evidence="3">
    <location>
        <begin position="219"/>
        <end position="257"/>
    </location>
</feature>
<feature type="region of interest" description="Disordered" evidence="3">
    <location>
        <begin position="152"/>
        <end position="183"/>
    </location>
</feature>
<gene>
    <name evidence="6" type="ORF">QC764_606640</name>
</gene>
<feature type="compositionally biased region" description="Low complexity" evidence="3">
    <location>
        <begin position="441"/>
        <end position="456"/>
    </location>
</feature>
<dbReference type="SUPFAM" id="SSF50044">
    <property type="entry name" value="SH3-domain"/>
    <property type="match status" value="1"/>
</dbReference>
<keyword evidence="1 2" id="KW-0728">SH3 domain</keyword>
<dbReference type="Proteomes" id="UP001323617">
    <property type="component" value="Unassembled WGS sequence"/>
</dbReference>
<feature type="region of interest" description="Disordered" evidence="3">
    <location>
        <begin position="288"/>
        <end position="467"/>
    </location>
</feature>
<dbReference type="Pfam" id="PF14604">
    <property type="entry name" value="SH3_9"/>
    <property type="match status" value="1"/>
</dbReference>
<feature type="region of interest" description="Disordered" evidence="3">
    <location>
        <begin position="521"/>
        <end position="626"/>
    </location>
</feature>
<proteinExistence type="predicted"/>
<keyword evidence="4" id="KW-0812">Transmembrane</keyword>
<feature type="compositionally biased region" description="Polar residues" evidence="3">
    <location>
        <begin position="349"/>
        <end position="361"/>
    </location>
</feature>
<dbReference type="EMBL" id="JAFFHC010000006">
    <property type="protein sequence ID" value="KAK4671526.1"/>
    <property type="molecule type" value="Genomic_DNA"/>
</dbReference>
<dbReference type="PROSITE" id="PS50002">
    <property type="entry name" value="SH3"/>
    <property type="match status" value="1"/>
</dbReference>
<feature type="compositionally biased region" description="Basic and acidic residues" evidence="3">
    <location>
        <begin position="36"/>
        <end position="64"/>
    </location>
</feature>
<keyword evidence="4" id="KW-0472">Membrane</keyword>
<evidence type="ECO:0000256" key="1">
    <source>
        <dbReference type="ARBA" id="ARBA00022443"/>
    </source>
</evidence>
<protein>
    <recommendedName>
        <fullName evidence="5">SH3 domain-containing protein</fullName>
    </recommendedName>
</protein>
<reference evidence="6 7" key="1">
    <citation type="journal article" date="2023" name="bioRxiv">
        <title>High-quality genome assemblies of four members of thePodospora anserinaspecies complex.</title>
        <authorList>
            <person name="Ament-Velasquez S.L."/>
            <person name="Vogan A.A."/>
            <person name="Wallerman O."/>
            <person name="Hartmann F."/>
            <person name="Gautier V."/>
            <person name="Silar P."/>
            <person name="Giraud T."/>
            <person name="Johannesson H."/>
        </authorList>
    </citation>
    <scope>NUCLEOTIDE SEQUENCE [LARGE SCALE GENOMIC DNA]</scope>
    <source>
        <strain evidence="6 7">CBS 124.78</strain>
    </source>
</reference>
<feature type="compositionally biased region" description="Basic and acidic residues" evidence="3">
    <location>
        <begin position="225"/>
        <end position="234"/>
    </location>
</feature>
<keyword evidence="7" id="KW-1185">Reference proteome</keyword>
<evidence type="ECO:0000313" key="6">
    <source>
        <dbReference type="EMBL" id="KAK4671526.1"/>
    </source>
</evidence>
<evidence type="ECO:0000256" key="4">
    <source>
        <dbReference type="SAM" id="Phobius"/>
    </source>
</evidence>
<organism evidence="6 7">
    <name type="scientific">Podospora pseudoanserina</name>
    <dbReference type="NCBI Taxonomy" id="2609844"/>
    <lineage>
        <taxon>Eukaryota</taxon>
        <taxon>Fungi</taxon>
        <taxon>Dikarya</taxon>
        <taxon>Ascomycota</taxon>
        <taxon>Pezizomycotina</taxon>
        <taxon>Sordariomycetes</taxon>
        <taxon>Sordariomycetidae</taxon>
        <taxon>Sordariales</taxon>
        <taxon>Podosporaceae</taxon>
        <taxon>Podospora</taxon>
    </lineage>
</organism>
<feature type="transmembrane region" description="Helical" evidence="4">
    <location>
        <begin position="192"/>
        <end position="213"/>
    </location>
</feature>
<keyword evidence="4" id="KW-1133">Transmembrane helix</keyword>
<feature type="compositionally biased region" description="Pro residues" evidence="3">
    <location>
        <begin position="423"/>
        <end position="433"/>
    </location>
</feature>
<dbReference type="Gene3D" id="2.30.30.40">
    <property type="entry name" value="SH3 Domains"/>
    <property type="match status" value="1"/>
</dbReference>
<dbReference type="InterPro" id="IPR001452">
    <property type="entry name" value="SH3_domain"/>
</dbReference>
<evidence type="ECO:0000313" key="7">
    <source>
        <dbReference type="Proteomes" id="UP001323617"/>
    </source>
</evidence>